<name>A0A7W9CY70_9HYPH</name>
<evidence type="ECO:0000313" key="2">
    <source>
        <dbReference type="Proteomes" id="UP000528824"/>
    </source>
</evidence>
<keyword evidence="2" id="KW-1185">Reference proteome</keyword>
<comment type="caution">
    <text evidence="1">The sequence shown here is derived from an EMBL/GenBank/DDBJ whole genome shotgun (WGS) entry which is preliminary data.</text>
</comment>
<organism evidence="1 2">
    <name type="scientific">Rhizobium lentis</name>
    <dbReference type="NCBI Taxonomy" id="1138194"/>
    <lineage>
        <taxon>Bacteria</taxon>
        <taxon>Pseudomonadati</taxon>
        <taxon>Pseudomonadota</taxon>
        <taxon>Alphaproteobacteria</taxon>
        <taxon>Hyphomicrobiales</taxon>
        <taxon>Rhizobiaceae</taxon>
        <taxon>Rhizobium/Agrobacterium group</taxon>
        <taxon>Rhizobium</taxon>
    </lineage>
</organism>
<dbReference type="Proteomes" id="UP000528824">
    <property type="component" value="Unassembled WGS sequence"/>
</dbReference>
<evidence type="ECO:0000313" key="1">
    <source>
        <dbReference type="EMBL" id="MBB5564269.1"/>
    </source>
</evidence>
<dbReference type="AlphaFoldDB" id="A0A7W9CY70"/>
<gene>
    <name evidence="1" type="ORF">GGI59_005977</name>
</gene>
<accession>A0A7W9CY70</accession>
<dbReference type="EMBL" id="JACHBC010000019">
    <property type="protein sequence ID" value="MBB5564269.1"/>
    <property type="molecule type" value="Genomic_DNA"/>
</dbReference>
<proteinExistence type="predicted"/>
<protein>
    <submittedName>
        <fullName evidence="1">Uncharacterized protein</fullName>
    </submittedName>
</protein>
<dbReference type="RefSeq" id="WP_183919858.1">
    <property type="nucleotide sequence ID" value="NZ_JACHBB010000019.1"/>
</dbReference>
<sequence>MSLLKFFLKPIAGISRTQPTNTLTWEEDPLRHPEVERMPLREIADLPLGAETGFHPQERPALAKCA</sequence>
<reference evidence="1 2" key="1">
    <citation type="submission" date="2020-08" db="EMBL/GenBank/DDBJ databases">
        <title>Genomic Encyclopedia of Type Strains, Phase IV (KMG-V): Genome sequencing to study the core and pangenomes of soil and plant-associated prokaryotes.</title>
        <authorList>
            <person name="Whitman W."/>
        </authorList>
    </citation>
    <scope>NUCLEOTIDE SEQUENCE [LARGE SCALE GENOMIC DNA]</scope>
    <source>
        <strain evidence="1 2">SEMIA 4034</strain>
    </source>
</reference>